<dbReference type="GO" id="GO:0004803">
    <property type="term" value="F:transposase activity"/>
    <property type="evidence" value="ECO:0007669"/>
    <property type="project" value="InterPro"/>
</dbReference>
<dbReference type="SMART" id="SM01321">
    <property type="entry name" value="Y1_Tnp"/>
    <property type="match status" value="1"/>
</dbReference>
<dbReference type="PANTHER" id="PTHR34322:SF2">
    <property type="entry name" value="TRANSPOSASE IS200-LIKE DOMAIN-CONTAINING PROTEIN"/>
    <property type="match status" value="1"/>
</dbReference>
<feature type="domain" description="Transposase IS200-like" evidence="1">
    <location>
        <begin position="12"/>
        <end position="127"/>
    </location>
</feature>
<name>A0A0G0FQ80_9BACT</name>
<dbReference type="Proteomes" id="UP000033886">
    <property type="component" value="Unassembled WGS sequence"/>
</dbReference>
<dbReference type="Pfam" id="PF01797">
    <property type="entry name" value="Y1_Tnp"/>
    <property type="match status" value="1"/>
</dbReference>
<organism evidence="2 3">
    <name type="scientific">candidate division WS6 bacterium GW2011_GWF1_36_8</name>
    <dbReference type="NCBI Taxonomy" id="1619098"/>
    <lineage>
        <taxon>Bacteria</taxon>
        <taxon>Candidatus Dojkabacteria</taxon>
    </lineage>
</organism>
<evidence type="ECO:0000313" key="3">
    <source>
        <dbReference type="Proteomes" id="UP000033886"/>
    </source>
</evidence>
<dbReference type="AlphaFoldDB" id="A0A0G0FQ80"/>
<evidence type="ECO:0000313" key="2">
    <source>
        <dbReference type="EMBL" id="KKQ15985.1"/>
    </source>
</evidence>
<dbReference type="GO" id="GO:0006313">
    <property type="term" value="P:DNA transposition"/>
    <property type="evidence" value="ECO:0007669"/>
    <property type="project" value="InterPro"/>
</dbReference>
<protein>
    <recommendedName>
        <fullName evidence="1">Transposase IS200-like domain-containing protein</fullName>
    </recommendedName>
</protein>
<reference evidence="2 3" key="1">
    <citation type="journal article" date="2015" name="Nature">
        <title>rRNA introns, odd ribosomes, and small enigmatic genomes across a large radiation of phyla.</title>
        <authorList>
            <person name="Brown C.T."/>
            <person name="Hug L.A."/>
            <person name="Thomas B.C."/>
            <person name="Sharon I."/>
            <person name="Castelle C.J."/>
            <person name="Singh A."/>
            <person name="Wilkins M.J."/>
            <person name="Williams K.H."/>
            <person name="Banfield J.F."/>
        </authorList>
    </citation>
    <scope>NUCLEOTIDE SEQUENCE [LARGE SCALE GENOMIC DNA]</scope>
</reference>
<dbReference type="EMBL" id="LBSK01000033">
    <property type="protein sequence ID" value="KKQ15985.1"/>
    <property type="molecule type" value="Genomic_DNA"/>
</dbReference>
<dbReference type="PANTHER" id="PTHR34322">
    <property type="entry name" value="TRANSPOSASE, Y1_TNP DOMAIN-CONTAINING"/>
    <property type="match status" value="1"/>
</dbReference>
<dbReference type="GO" id="GO:0003677">
    <property type="term" value="F:DNA binding"/>
    <property type="evidence" value="ECO:0007669"/>
    <property type="project" value="InterPro"/>
</dbReference>
<accession>A0A0G0FQ80</accession>
<dbReference type="InterPro" id="IPR036515">
    <property type="entry name" value="Transposase_17_sf"/>
</dbReference>
<gene>
    <name evidence="2" type="ORF">US29_C0033G0005</name>
</gene>
<dbReference type="SUPFAM" id="SSF143422">
    <property type="entry name" value="Transposase IS200-like"/>
    <property type="match status" value="1"/>
</dbReference>
<proteinExistence type="predicted"/>
<evidence type="ECO:0000259" key="1">
    <source>
        <dbReference type="SMART" id="SM01321"/>
    </source>
</evidence>
<comment type="caution">
    <text evidence="2">The sequence shown here is derived from an EMBL/GenBank/DDBJ whole genome shotgun (WGS) entry which is preliminary data.</text>
</comment>
<dbReference type="InterPro" id="IPR002686">
    <property type="entry name" value="Transposase_17"/>
</dbReference>
<dbReference type="PATRIC" id="fig|1619098.3.peg.368"/>
<sequence>MKKDKLIKLYRSYSFYHIYNRGNNKAKIFSVEKDYKLFKGLMYRYTKTNNLVVVAYCYMPNHFHLVLKMKDDLESVSKCMRAFMTSYVMLFNRKYQRVGHLWQGPFQARRIVDKKDLSSVLVYIKRNPAEAGLTSSETDLKYRWLFIKKAFDCTEGLT</sequence>
<dbReference type="Gene3D" id="3.30.70.1290">
    <property type="entry name" value="Transposase IS200-like"/>
    <property type="match status" value="1"/>
</dbReference>